<keyword evidence="5" id="KW-1185">Reference proteome</keyword>
<evidence type="ECO:0000313" key="5">
    <source>
        <dbReference type="Proteomes" id="UP000585474"/>
    </source>
</evidence>
<reference evidence="4 5" key="1">
    <citation type="submission" date="2019-07" db="EMBL/GenBank/DDBJ databases">
        <title>De Novo Assembly of kiwifruit Actinidia rufa.</title>
        <authorList>
            <person name="Sugita-Konishi S."/>
            <person name="Sato K."/>
            <person name="Mori E."/>
            <person name="Abe Y."/>
            <person name="Kisaki G."/>
            <person name="Hamano K."/>
            <person name="Suezawa K."/>
            <person name="Otani M."/>
            <person name="Fukuda T."/>
            <person name="Manabe T."/>
            <person name="Gomi K."/>
            <person name="Tabuchi M."/>
            <person name="Akimitsu K."/>
            <person name="Kataoka I."/>
        </authorList>
    </citation>
    <scope>NUCLEOTIDE SEQUENCE [LARGE SCALE GENOMIC DNA]</scope>
    <source>
        <strain evidence="5">cv. Fuchu</strain>
    </source>
</reference>
<feature type="region of interest" description="SAW" evidence="3">
    <location>
        <begin position="124"/>
        <end position="199"/>
    </location>
</feature>
<dbReference type="PROSITE" id="PS50985">
    <property type="entry name" value="GRAS"/>
    <property type="match status" value="1"/>
</dbReference>
<proteinExistence type="inferred from homology"/>
<dbReference type="Pfam" id="PF03514">
    <property type="entry name" value="GRAS"/>
    <property type="match status" value="1"/>
</dbReference>
<dbReference type="AlphaFoldDB" id="A0A7J0EIQ4"/>
<organism evidence="4 5">
    <name type="scientific">Actinidia rufa</name>
    <dbReference type="NCBI Taxonomy" id="165716"/>
    <lineage>
        <taxon>Eukaryota</taxon>
        <taxon>Viridiplantae</taxon>
        <taxon>Streptophyta</taxon>
        <taxon>Embryophyta</taxon>
        <taxon>Tracheophyta</taxon>
        <taxon>Spermatophyta</taxon>
        <taxon>Magnoliopsida</taxon>
        <taxon>eudicotyledons</taxon>
        <taxon>Gunneridae</taxon>
        <taxon>Pentapetalae</taxon>
        <taxon>asterids</taxon>
        <taxon>Ericales</taxon>
        <taxon>Actinidiaceae</taxon>
        <taxon>Actinidia</taxon>
    </lineage>
</organism>
<comment type="similarity">
    <text evidence="3">Belongs to the GRAS family.</text>
</comment>
<dbReference type="PANTHER" id="PTHR31636">
    <property type="entry name" value="OSJNBA0084A10.13 PROTEIN-RELATED"/>
    <property type="match status" value="1"/>
</dbReference>
<gene>
    <name evidence="4" type="ORF">Acr_04g0008240</name>
</gene>
<evidence type="ECO:0000313" key="4">
    <source>
        <dbReference type="EMBL" id="GFY86086.1"/>
    </source>
</evidence>
<keyword evidence="1" id="KW-0805">Transcription regulation</keyword>
<comment type="caution">
    <text evidence="4">The sequence shown here is derived from an EMBL/GenBank/DDBJ whole genome shotgun (WGS) entry which is preliminary data.</text>
</comment>
<evidence type="ECO:0000256" key="1">
    <source>
        <dbReference type="ARBA" id="ARBA00023015"/>
    </source>
</evidence>
<accession>A0A7J0EIQ4</accession>
<sequence length="218" mass="24593">MFEFAFQGIVASRLEDVKPLMLQVDPKEAVAINSIMQLHRLLVSDPTCTSPINNVLDWIRNLNPKIMTVVEQEADHNQPEFLARFTEALYYYSTMFDSLETCSAQFEKAFAEMYIQREICNVVCCEGSVRVERHEPLAKWRARLNGAGFKPLHLGSNAFKQASMLLTLFSAEGYCVEENEGCLTLGWHSRPLIVASAWQVVSEPNPSLGLISHPNNVL</sequence>
<evidence type="ECO:0000256" key="3">
    <source>
        <dbReference type="PROSITE-ProRule" id="PRU01191"/>
    </source>
</evidence>
<feature type="region of interest" description="PFYRE" evidence="3">
    <location>
        <begin position="30"/>
        <end position="121"/>
    </location>
</feature>
<dbReference type="EMBL" id="BJWL01000004">
    <property type="protein sequence ID" value="GFY86086.1"/>
    <property type="molecule type" value="Genomic_DNA"/>
</dbReference>
<evidence type="ECO:0000256" key="2">
    <source>
        <dbReference type="ARBA" id="ARBA00023163"/>
    </source>
</evidence>
<feature type="short sequence motif" description="LXXLL motif" evidence="3">
    <location>
        <begin position="38"/>
        <end position="42"/>
    </location>
</feature>
<name>A0A7J0EIQ4_9ERIC</name>
<keyword evidence="2" id="KW-0804">Transcription</keyword>
<protein>
    <submittedName>
        <fullName evidence="4">RGA-like 1</fullName>
    </submittedName>
</protein>
<dbReference type="InterPro" id="IPR005202">
    <property type="entry name" value="TF_GRAS"/>
</dbReference>
<comment type="caution">
    <text evidence="3">Lacks conserved residue(s) required for the propagation of feature annotation.</text>
</comment>
<dbReference type="OrthoDB" id="1619524at2759"/>
<dbReference type="Proteomes" id="UP000585474">
    <property type="component" value="Unassembled WGS sequence"/>
</dbReference>